<evidence type="ECO:0000313" key="2">
    <source>
        <dbReference type="Proteomes" id="UP000198999"/>
    </source>
</evidence>
<accession>A0A1H9BZ14</accession>
<dbReference type="OrthoDB" id="1223654at2"/>
<protein>
    <submittedName>
        <fullName evidence="1">CarboxypepD_reg-like domain-containing protein</fullName>
    </submittedName>
</protein>
<sequence>MKLRNVFLVTCFLFLCETTIGQTLEGVVLDAKTKTPIETATVYFDNTTLGVITNSNGEFSIRYTKAIQSPLIISFLGYKKQIISDYRSKNKITVLLEENTEALSEVLVNANDGMTRRQKLKFFRKEFLGTSRFGNSCKILNEDDIVLRYNKNDRTLTAYSKTPLQIENKALQYVITYDVTTFTLKFHPLNKSFNPFDVASVGFYGTTFYKDLKIFNKAKAFKNRAKAYEGSRLEFMRALYAGKLAERGYEIYDGKNKVTPKDYFKIEHKNNSSIKRVSIEQPLNILFGRWEQSSIYFLTPAIFIDFYGNYTNVDKVQFSGVMGKQRVGELLPFDYGL</sequence>
<dbReference type="EMBL" id="FOFN01000001">
    <property type="protein sequence ID" value="SEP93981.1"/>
    <property type="molecule type" value="Genomic_DNA"/>
</dbReference>
<dbReference type="InterPro" id="IPR008969">
    <property type="entry name" value="CarboxyPept-like_regulatory"/>
</dbReference>
<dbReference type="Pfam" id="PF13715">
    <property type="entry name" value="CarbopepD_reg_2"/>
    <property type="match status" value="1"/>
</dbReference>
<organism evidence="1 2">
    <name type="scientific">Hyunsoonleella jejuensis</name>
    <dbReference type="NCBI Taxonomy" id="419940"/>
    <lineage>
        <taxon>Bacteria</taxon>
        <taxon>Pseudomonadati</taxon>
        <taxon>Bacteroidota</taxon>
        <taxon>Flavobacteriia</taxon>
        <taxon>Flavobacteriales</taxon>
        <taxon>Flavobacteriaceae</taxon>
    </lineage>
</organism>
<gene>
    <name evidence="1" type="ORF">SAMN05421824_0752</name>
</gene>
<dbReference type="Proteomes" id="UP000198999">
    <property type="component" value="Unassembled WGS sequence"/>
</dbReference>
<dbReference type="STRING" id="419940.SAMN05421824_0752"/>
<reference evidence="1 2" key="1">
    <citation type="submission" date="2016-10" db="EMBL/GenBank/DDBJ databases">
        <authorList>
            <person name="de Groot N.N."/>
        </authorList>
    </citation>
    <scope>NUCLEOTIDE SEQUENCE [LARGE SCALE GENOMIC DNA]</scope>
    <source>
        <strain evidence="1 2">DSM 21035</strain>
    </source>
</reference>
<dbReference type="RefSeq" id="WP_092575537.1">
    <property type="nucleotide sequence ID" value="NZ_FOFN01000001.1"/>
</dbReference>
<dbReference type="SUPFAM" id="SSF49464">
    <property type="entry name" value="Carboxypeptidase regulatory domain-like"/>
    <property type="match status" value="1"/>
</dbReference>
<dbReference type="Gene3D" id="2.60.40.1120">
    <property type="entry name" value="Carboxypeptidase-like, regulatory domain"/>
    <property type="match status" value="1"/>
</dbReference>
<proteinExistence type="predicted"/>
<dbReference type="AlphaFoldDB" id="A0A1H9BZ14"/>
<keyword evidence="2" id="KW-1185">Reference proteome</keyword>
<name>A0A1H9BZ14_9FLAO</name>
<evidence type="ECO:0000313" key="1">
    <source>
        <dbReference type="EMBL" id="SEP93981.1"/>
    </source>
</evidence>